<dbReference type="Proteomes" id="UP000488956">
    <property type="component" value="Unassembled WGS sequence"/>
</dbReference>
<evidence type="ECO:0000313" key="6">
    <source>
        <dbReference type="EMBL" id="KAE9226172.1"/>
    </source>
</evidence>
<evidence type="ECO:0000313" key="1">
    <source>
        <dbReference type="EMBL" id="KAE8944764.1"/>
    </source>
</evidence>
<evidence type="ECO:0000313" key="12">
    <source>
        <dbReference type="Proteomes" id="UP000433483"/>
    </source>
</evidence>
<evidence type="ECO:0000313" key="11">
    <source>
        <dbReference type="Proteomes" id="UP000429523"/>
    </source>
</evidence>
<dbReference type="AlphaFoldDB" id="A0A6A3T2T8"/>
<organism evidence="3 16">
    <name type="scientific">Phytophthora fragariae</name>
    <dbReference type="NCBI Taxonomy" id="53985"/>
    <lineage>
        <taxon>Eukaryota</taxon>
        <taxon>Sar</taxon>
        <taxon>Stramenopiles</taxon>
        <taxon>Oomycota</taxon>
        <taxon>Peronosporomycetes</taxon>
        <taxon>Peronosporales</taxon>
        <taxon>Peronosporaceae</taxon>
        <taxon>Phytophthora</taxon>
    </lineage>
</organism>
<evidence type="ECO:0000313" key="13">
    <source>
        <dbReference type="Proteomes" id="UP000437068"/>
    </source>
</evidence>
<evidence type="ECO:0000313" key="2">
    <source>
        <dbReference type="EMBL" id="KAE9023037.1"/>
    </source>
</evidence>
<dbReference type="Proteomes" id="UP000440732">
    <property type="component" value="Unassembled WGS sequence"/>
</dbReference>
<evidence type="ECO:0000313" key="19">
    <source>
        <dbReference type="Proteomes" id="UP000486351"/>
    </source>
</evidence>
<evidence type="ECO:0000313" key="16">
    <source>
        <dbReference type="Proteomes" id="UP000441208"/>
    </source>
</evidence>
<dbReference type="Proteomes" id="UP000486351">
    <property type="component" value="Unassembled WGS sequence"/>
</dbReference>
<sequence length="68" mass="7679">MTCGQLCLYERCVWLLAWSSGVYERTQRQSESSRINRVSELAKGLEPVQASHLSHCLGWVVLQNSLGI</sequence>
<evidence type="ECO:0000313" key="8">
    <source>
        <dbReference type="EMBL" id="KAE9248279.1"/>
    </source>
</evidence>
<evidence type="ECO:0000313" key="15">
    <source>
        <dbReference type="Proteomes" id="UP000440732"/>
    </source>
</evidence>
<dbReference type="Proteomes" id="UP000460718">
    <property type="component" value="Unassembled WGS sequence"/>
</dbReference>
<evidence type="ECO:0000313" key="9">
    <source>
        <dbReference type="EMBL" id="KAE9322700.1"/>
    </source>
</evidence>
<proteinExistence type="predicted"/>
<comment type="caution">
    <text evidence="3">The sequence shown here is derived from an EMBL/GenBank/DDBJ whole genome shotgun (WGS) entry which is preliminary data.</text>
</comment>
<dbReference type="EMBL" id="QXFX01000154">
    <property type="protein sequence ID" value="KAE9128637.1"/>
    <property type="molecule type" value="Genomic_DNA"/>
</dbReference>
<dbReference type="Proteomes" id="UP000476176">
    <property type="component" value="Unassembled WGS sequence"/>
</dbReference>
<dbReference type="EMBL" id="QXGD01000197">
    <property type="protein sequence ID" value="KAE9248279.1"/>
    <property type="molecule type" value="Genomic_DNA"/>
</dbReference>
<dbReference type="EMBL" id="QXFY01000139">
    <property type="protein sequence ID" value="KAE9355143.1"/>
    <property type="molecule type" value="Genomic_DNA"/>
</dbReference>
<accession>A0A6A3T2T8</accession>
<dbReference type="Proteomes" id="UP000441208">
    <property type="component" value="Unassembled WGS sequence"/>
</dbReference>
<dbReference type="EMBL" id="QXGE01000145">
    <property type="protein sequence ID" value="KAE9322700.1"/>
    <property type="molecule type" value="Genomic_DNA"/>
</dbReference>
<evidence type="ECO:0000313" key="4">
    <source>
        <dbReference type="EMBL" id="KAE9128637.1"/>
    </source>
</evidence>
<reference evidence="11 12" key="1">
    <citation type="submission" date="2018-08" db="EMBL/GenBank/DDBJ databases">
        <title>Genomic investigation of the strawberry pathogen Phytophthora fragariae indicates pathogenicity is determined by transcriptional variation in three key races.</title>
        <authorList>
            <person name="Adams T.M."/>
            <person name="Armitage A.D."/>
            <person name="Sobczyk M.K."/>
            <person name="Bates H.J."/>
            <person name="Dunwell J.M."/>
            <person name="Nellist C.F."/>
            <person name="Harrison R.J."/>
        </authorList>
    </citation>
    <scope>NUCLEOTIDE SEQUENCE [LARGE SCALE GENOMIC DNA]</scope>
    <source>
        <strain evidence="9 13">A4</strain>
        <strain evidence="8 14">BC-1</strain>
        <strain evidence="7 18">BC-23</strain>
        <strain evidence="6 12">NOV-27</strain>
        <strain evidence="5 15">NOV-5</strain>
        <strain evidence="3 16">NOV-71</strain>
        <strain evidence="10 19">NOV-77</strain>
        <strain evidence="1 11">NOV-9</strain>
        <strain evidence="4 20">ONT-3</strain>
        <strain evidence="2 17">SCRP245</strain>
    </source>
</reference>
<dbReference type="EMBL" id="QXFZ01000180">
    <property type="protein sequence ID" value="KAE9128506.1"/>
    <property type="molecule type" value="Genomic_DNA"/>
</dbReference>
<dbReference type="Proteomes" id="UP000429523">
    <property type="component" value="Unassembled WGS sequence"/>
</dbReference>
<evidence type="ECO:0000313" key="20">
    <source>
        <dbReference type="Proteomes" id="UP000488956"/>
    </source>
</evidence>
<protein>
    <submittedName>
        <fullName evidence="3">Uncharacterized protein</fullName>
    </submittedName>
</protein>
<evidence type="ECO:0000313" key="14">
    <source>
        <dbReference type="Proteomes" id="UP000440367"/>
    </source>
</evidence>
<gene>
    <name evidence="9" type="ORF">PF001_g4276</name>
    <name evidence="8" type="ORF">PF002_g5856</name>
    <name evidence="7" type="ORF">PF004_g4357</name>
    <name evidence="6" type="ORF">PF005_g5221</name>
    <name evidence="5" type="ORF">PF006_g4346</name>
    <name evidence="3" type="ORF">PF007_g5230</name>
    <name evidence="10" type="ORF">PF008_g4211</name>
    <name evidence="1" type="ORF">PF009_g5553</name>
    <name evidence="4" type="ORF">PF010_g4424</name>
    <name evidence="2" type="ORF">PF011_g4170</name>
</gene>
<evidence type="ECO:0000313" key="3">
    <source>
        <dbReference type="EMBL" id="KAE9128506.1"/>
    </source>
</evidence>
<keyword evidence="12" id="KW-1185">Reference proteome</keyword>
<dbReference type="EMBL" id="QXGC01000149">
    <property type="protein sequence ID" value="KAE9247361.1"/>
    <property type="molecule type" value="Genomic_DNA"/>
</dbReference>
<dbReference type="EMBL" id="QXGB01000179">
    <property type="protein sequence ID" value="KAE9226172.1"/>
    <property type="molecule type" value="Genomic_DNA"/>
</dbReference>
<dbReference type="Proteomes" id="UP000440367">
    <property type="component" value="Unassembled WGS sequence"/>
</dbReference>
<evidence type="ECO:0000313" key="18">
    <source>
        <dbReference type="Proteomes" id="UP000476176"/>
    </source>
</evidence>
<evidence type="ECO:0000313" key="17">
    <source>
        <dbReference type="Proteomes" id="UP000460718"/>
    </source>
</evidence>
<dbReference type="EMBL" id="QXGF01000187">
    <property type="protein sequence ID" value="KAE8944764.1"/>
    <property type="molecule type" value="Genomic_DNA"/>
</dbReference>
<dbReference type="EMBL" id="QXFW01000148">
    <property type="protein sequence ID" value="KAE9023037.1"/>
    <property type="molecule type" value="Genomic_DNA"/>
</dbReference>
<dbReference type="EMBL" id="QXGA01000151">
    <property type="protein sequence ID" value="KAE9151353.1"/>
    <property type="molecule type" value="Genomic_DNA"/>
</dbReference>
<name>A0A6A3T2T8_9STRA</name>
<dbReference type="Proteomes" id="UP000433483">
    <property type="component" value="Unassembled WGS sequence"/>
</dbReference>
<evidence type="ECO:0000313" key="5">
    <source>
        <dbReference type="EMBL" id="KAE9151353.1"/>
    </source>
</evidence>
<dbReference type="Proteomes" id="UP000437068">
    <property type="component" value="Unassembled WGS sequence"/>
</dbReference>
<evidence type="ECO:0000313" key="10">
    <source>
        <dbReference type="EMBL" id="KAE9355143.1"/>
    </source>
</evidence>
<evidence type="ECO:0000313" key="7">
    <source>
        <dbReference type="EMBL" id="KAE9247361.1"/>
    </source>
</evidence>